<dbReference type="Proteomes" id="UP000887576">
    <property type="component" value="Unplaced"/>
</dbReference>
<protein>
    <submittedName>
        <fullName evidence="2">Uncharacterized protein</fullName>
    </submittedName>
</protein>
<sequence length="148" mass="17059">MGHRFSSRRHCHYDYHSHCHGRRFHGCDPCCCHKPVLIANSRYLRKLRRRYGFDTPFCQCGGYVSHQTMPPTRPPPPNQIIVPPQYSPIVPYPQVPYPQNPPPANPYQAPRPMPDPNVPMPGFQIPQPQKPVQPRSPSPPPSYYEAIR</sequence>
<evidence type="ECO:0000313" key="1">
    <source>
        <dbReference type="Proteomes" id="UP000887576"/>
    </source>
</evidence>
<proteinExistence type="predicted"/>
<reference evidence="2" key="1">
    <citation type="submission" date="2022-11" db="UniProtKB">
        <authorList>
            <consortium name="WormBaseParasite"/>
        </authorList>
    </citation>
    <scope>IDENTIFICATION</scope>
</reference>
<dbReference type="WBParaSite" id="JU765_v2.g6281.t1">
    <property type="protein sequence ID" value="JU765_v2.g6281.t1"/>
    <property type="gene ID" value="JU765_v2.g6281"/>
</dbReference>
<organism evidence="1 2">
    <name type="scientific">Panagrolaimus sp. JU765</name>
    <dbReference type="NCBI Taxonomy" id="591449"/>
    <lineage>
        <taxon>Eukaryota</taxon>
        <taxon>Metazoa</taxon>
        <taxon>Ecdysozoa</taxon>
        <taxon>Nematoda</taxon>
        <taxon>Chromadorea</taxon>
        <taxon>Rhabditida</taxon>
        <taxon>Tylenchina</taxon>
        <taxon>Panagrolaimomorpha</taxon>
        <taxon>Panagrolaimoidea</taxon>
        <taxon>Panagrolaimidae</taxon>
        <taxon>Panagrolaimus</taxon>
    </lineage>
</organism>
<accession>A0AC34REQ9</accession>
<name>A0AC34REQ9_9BILA</name>
<evidence type="ECO:0000313" key="2">
    <source>
        <dbReference type="WBParaSite" id="JU765_v2.g6281.t1"/>
    </source>
</evidence>